<keyword evidence="2" id="KW-1185">Reference proteome</keyword>
<sequence length="174" mass="19684">MQSARYCIPVVLNFQYNFKITGLTGEKSVSEVSAVDEDGSCFISSVIKEPGAKSDVDNAQTLKRVALKLLYLIQEKMTIIGYEIENLFEMLNIHVPEEQVKDIVSLYRSLFKRSLSLNALAQHFFDEPIEEEETDPIDLARLSLRLHAKFNELKEADEADINITALTQSLEIVS</sequence>
<dbReference type="GO" id="GO:0000289">
    <property type="term" value="P:nuclear-transcribed mRNA poly(A) tail shortening"/>
    <property type="evidence" value="ECO:0007669"/>
    <property type="project" value="TreeGrafter"/>
</dbReference>
<organism evidence="3">
    <name type="scientific">Onchocerca flexuosa</name>
    <dbReference type="NCBI Taxonomy" id="387005"/>
    <lineage>
        <taxon>Eukaryota</taxon>
        <taxon>Metazoa</taxon>
        <taxon>Ecdysozoa</taxon>
        <taxon>Nematoda</taxon>
        <taxon>Chromadorea</taxon>
        <taxon>Rhabditida</taxon>
        <taxon>Spirurina</taxon>
        <taxon>Spiruromorpha</taxon>
        <taxon>Filarioidea</taxon>
        <taxon>Onchocercidae</taxon>
        <taxon>Onchocerca</taxon>
    </lineage>
</organism>
<dbReference type="InterPro" id="IPR050785">
    <property type="entry name" value="PAN2-PAN3_catalytic_subunit"/>
</dbReference>
<dbReference type="InterPro" id="IPR012337">
    <property type="entry name" value="RNaseH-like_sf"/>
</dbReference>
<accession>A0A183HM24</accession>
<dbReference type="Proteomes" id="UP000267606">
    <property type="component" value="Unassembled WGS sequence"/>
</dbReference>
<reference evidence="1 2" key="2">
    <citation type="submission" date="2018-11" db="EMBL/GenBank/DDBJ databases">
        <authorList>
            <consortium name="Pathogen Informatics"/>
        </authorList>
    </citation>
    <scope>NUCLEOTIDE SEQUENCE [LARGE SCALE GENOMIC DNA]</scope>
</reference>
<dbReference type="PANTHER" id="PTHR15728">
    <property type="entry name" value="DEADENYLATION COMPLEX CATALYTIC SUBUNIT PAN2"/>
    <property type="match status" value="1"/>
</dbReference>
<gene>
    <name evidence="1" type="ORF">OFLC_LOCUS8537</name>
</gene>
<dbReference type="SUPFAM" id="SSF53098">
    <property type="entry name" value="Ribonuclease H-like"/>
    <property type="match status" value="1"/>
</dbReference>
<name>A0A183HM24_9BILA</name>
<dbReference type="GO" id="GO:0031251">
    <property type="term" value="C:PAN complex"/>
    <property type="evidence" value="ECO:0007669"/>
    <property type="project" value="TreeGrafter"/>
</dbReference>
<protein>
    <submittedName>
        <fullName evidence="3">OTU domain-containing protein</fullName>
    </submittedName>
</protein>
<dbReference type="WBParaSite" id="OFLC_0000853501-mRNA-1">
    <property type="protein sequence ID" value="OFLC_0000853501-mRNA-1"/>
    <property type="gene ID" value="OFLC_0000853501"/>
</dbReference>
<dbReference type="GO" id="GO:0003676">
    <property type="term" value="F:nucleic acid binding"/>
    <property type="evidence" value="ECO:0007669"/>
    <property type="project" value="InterPro"/>
</dbReference>
<evidence type="ECO:0000313" key="3">
    <source>
        <dbReference type="WBParaSite" id="OFLC_0000853501-mRNA-1"/>
    </source>
</evidence>
<dbReference type="EMBL" id="UZAJ01009738">
    <property type="protein sequence ID" value="VDO56155.1"/>
    <property type="molecule type" value="Genomic_DNA"/>
</dbReference>
<dbReference type="Gene3D" id="3.30.420.10">
    <property type="entry name" value="Ribonuclease H-like superfamily/Ribonuclease H"/>
    <property type="match status" value="1"/>
</dbReference>
<dbReference type="InterPro" id="IPR036397">
    <property type="entry name" value="RNaseH_sf"/>
</dbReference>
<dbReference type="PANTHER" id="PTHR15728:SF0">
    <property type="entry name" value="PAN2-PAN3 DEADENYLATION COMPLEX CATALYTIC SUBUNIT PAN2"/>
    <property type="match status" value="1"/>
</dbReference>
<evidence type="ECO:0000313" key="2">
    <source>
        <dbReference type="Proteomes" id="UP000267606"/>
    </source>
</evidence>
<dbReference type="GO" id="GO:0000932">
    <property type="term" value="C:P-body"/>
    <property type="evidence" value="ECO:0007669"/>
    <property type="project" value="TreeGrafter"/>
</dbReference>
<evidence type="ECO:0000313" key="1">
    <source>
        <dbReference type="EMBL" id="VDO56155.1"/>
    </source>
</evidence>
<dbReference type="AlphaFoldDB" id="A0A183HM24"/>
<dbReference type="STRING" id="387005.A0A183HM24"/>
<dbReference type="GO" id="GO:0004535">
    <property type="term" value="F:poly(A)-specific ribonuclease activity"/>
    <property type="evidence" value="ECO:0007669"/>
    <property type="project" value="TreeGrafter"/>
</dbReference>
<reference evidence="3" key="1">
    <citation type="submission" date="2016-06" db="UniProtKB">
        <authorList>
            <consortium name="WormBaseParasite"/>
        </authorList>
    </citation>
    <scope>IDENTIFICATION</scope>
</reference>
<proteinExistence type="predicted"/>